<name>A0ABT5Z220_9ACTN</name>
<sequence length="245" mass="27106">MALKDPDSSIEGCQHETAGRLQRTAAMNLNRRPTSPRTRPHVPTPPAAIWLPTHPTSLPAPRPDEPPASAVLPNWAVDRIRTEFTRPRHADQPRLPLLRLAIPDCRPGMDTRTRCTADGVPPAPRRAVILAELHPDALPATHGATHPEAAKYDEWPHFFHRTHRLLARGGFLLAAARQQRLAGRLTDPLGTLVATARAAGFTYLQHIVVVHGRLVGDRIESTRPPEMPPGLLHSDLLVFERITRP</sequence>
<accession>A0ABT5Z220</accession>
<comment type="caution">
    <text evidence="2">The sequence shown here is derived from an EMBL/GenBank/DDBJ whole genome shotgun (WGS) entry which is preliminary data.</text>
</comment>
<dbReference type="Proteomes" id="UP001220022">
    <property type="component" value="Unassembled WGS sequence"/>
</dbReference>
<keyword evidence="3" id="KW-1185">Reference proteome</keyword>
<organism evidence="2 3">
    <name type="scientific">Streptantibioticus ferralitis</name>
    <dbReference type="NCBI Taxonomy" id="236510"/>
    <lineage>
        <taxon>Bacteria</taxon>
        <taxon>Bacillati</taxon>
        <taxon>Actinomycetota</taxon>
        <taxon>Actinomycetes</taxon>
        <taxon>Kitasatosporales</taxon>
        <taxon>Streptomycetaceae</taxon>
        <taxon>Streptantibioticus</taxon>
    </lineage>
</organism>
<feature type="region of interest" description="Disordered" evidence="1">
    <location>
        <begin position="1"/>
        <end position="47"/>
    </location>
</feature>
<evidence type="ECO:0000313" key="2">
    <source>
        <dbReference type="EMBL" id="MDF2257702.1"/>
    </source>
</evidence>
<dbReference type="EMBL" id="JARHTQ010000011">
    <property type="protein sequence ID" value="MDF2257702.1"/>
    <property type="molecule type" value="Genomic_DNA"/>
</dbReference>
<evidence type="ECO:0000313" key="3">
    <source>
        <dbReference type="Proteomes" id="UP001220022"/>
    </source>
</evidence>
<feature type="compositionally biased region" description="Polar residues" evidence="1">
    <location>
        <begin position="25"/>
        <end position="37"/>
    </location>
</feature>
<evidence type="ECO:0000256" key="1">
    <source>
        <dbReference type="SAM" id="MobiDB-lite"/>
    </source>
</evidence>
<dbReference type="RefSeq" id="WP_275815977.1">
    <property type="nucleotide sequence ID" value="NZ_BAAANM010000022.1"/>
</dbReference>
<protein>
    <submittedName>
        <fullName evidence="2">Uncharacterized protein</fullName>
    </submittedName>
</protein>
<reference evidence="2 3" key="1">
    <citation type="submission" date="2023-03" db="EMBL/GenBank/DDBJ databases">
        <title>Draft genome sequence of type strain Streptomyces ferralitis JCM 14344.</title>
        <authorList>
            <person name="Klaysubun C."/>
            <person name="Duangmal K."/>
        </authorList>
    </citation>
    <scope>NUCLEOTIDE SEQUENCE [LARGE SCALE GENOMIC DNA]</scope>
    <source>
        <strain evidence="2 3">JCM 14344</strain>
    </source>
</reference>
<gene>
    <name evidence="2" type="ORF">P2L57_18855</name>
</gene>
<proteinExistence type="predicted"/>
<feature type="compositionally biased region" description="Basic and acidic residues" evidence="1">
    <location>
        <begin position="1"/>
        <end position="18"/>
    </location>
</feature>